<dbReference type="EMBL" id="CP011390">
    <property type="protein sequence ID" value="ANE52134.1"/>
    <property type="molecule type" value="Genomic_DNA"/>
</dbReference>
<dbReference type="OrthoDB" id="642005at2"/>
<dbReference type="AlphaFoldDB" id="A0A172TZ33"/>
<reference evidence="2 3" key="2">
    <citation type="journal article" date="2016" name="Int. J. Syst. Evol. Microbiol.">
        <title>Flavisolibacter tropicus sp. nov., isolated from tropical soil.</title>
        <authorList>
            <person name="Lee J.J."/>
            <person name="Kang M.S."/>
            <person name="Kim G.S."/>
            <person name="Lee C.S."/>
            <person name="Lim S."/>
            <person name="Lee J."/>
            <person name="Roh S.H."/>
            <person name="Kang H."/>
            <person name="Ha J.M."/>
            <person name="Bae S."/>
            <person name="Jung H.Y."/>
            <person name="Kim M.K."/>
        </authorList>
    </citation>
    <scope>NUCLEOTIDE SEQUENCE [LARGE SCALE GENOMIC DNA]</scope>
    <source>
        <strain evidence="2 3">LCS9</strain>
    </source>
</reference>
<protein>
    <recommendedName>
        <fullName evidence="4">DUF4595 domain-containing protein</fullName>
    </recommendedName>
</protein>
<name>A0A172TZ33_9BACT</name>
<evidence type="ECO:0000313" key="2">
    <source>
        <dbReference type="EMBL" id="ANE52134.1"/>
    </source>
</evidence>
<organism evidence="2 3">
    <name type="scientific">Flavisolibacter tropicus</name>
    <dbReference type="NCBI Taxonomy" id="1492898"/>
    <lineage>
        <taxon>Bacteria</taxon>
        <taxon>Pseudomonadati</taxon>
        <taxon>Bacteroidota</taxon>
        <taxon>Chitinophagia</taxon>
        <taxon>Chitinophagales</taxon>
        <taxon>Chitinophagaceae</taxon>
        <taxon>Flavisolibacter</taxon>
    </lineage>
</organism>
<evidence type="ECO:0000313" key="3">
    <source>
        <dbReference type="Proteomes" id="UP000077177"/>
    </source>
</evidence>
<feature type="chain" id="PRO_5008001410" description="DUF4595 domain-containing protein" evidence="1">
    <location>
        <begin position="19"/>
        <end position="311"/>
    </location>
</feature>
<keyword evidence="3" id="KW-1185">Reference proteome</keyword>
<evidence type="ECO:0000256" key="1">
    <source>
        <dbReference type="SAM" id="SignalP"/>
    </source>
</evidence>
<sequence>MKRAFSVLLLLISCTVLLSNCKKDKEDINTDEVRLQAVETKQSNGDIHKLFFDYDANGRIIKIRSGRNNETPTTNFIITYSGNEILIPVTVSDDELNTIKDTIRLLLNADQQVIKRMYHGFHEFKAPTFTPQRTNIYDTTTYSYDAAGLVKQETHGGLDTSWYNPGVETIMVSRTAGFTNYSIKDGNIISTKKEVTSSGYAKQGGIVSTGKSSNETTHAFEYAKAYPNKIDFKNAAILNELQLVFPPINKNLRNVPEKILVTDITKNGNGNITSSNSFTINQELSYNKYGFVNIRFDPASPTLKTTYVYNK</sequence>
<gene>
    <name evidence="2" type="ORF">SY85_18200</name>
</gene>
<dbReference type="Gene3D" id="2.180.10.10">
    <property type="entry name" value="RHS repeat-associated core"/>
    <property type="match status" value="1"/>
</dbReference>
<proteinExistence type="predicted"/>
<dbReference type="KEGG" id="fla:SY85_18200"/>
<accession>A0A172TZ33</accession>
<feature type="signal peptide" evidence="1">
    <location>
        <begin position="1"/>
        <end position="18"/>
    </location>
</feature>
<dbReference type="Proteomes" id="UP000077177">
    <property type="component" value="Chromosome"/>
</dbReference>
<evidence type="ECO:0008006" key="4">
    <source>
        <dbReference type="Google" id="ProtNLM"/>
    </source>
</evidence>
<keyword evidence="1" id="KW-0732">Signal</keyword>
<dbReference type="RefSeq" id="WP_066406314.1">
    <property type="nucleotide sequence ID" value="NZ_CP011390.1"/>
</dbReference>
<reference evidence="3" key="1">
    <citation type="submission" date="2015-01" db="EMBL/GenBank/DDBJ databases">
        <title>Flavisolibacter sp./LCS9/ whole genome sequencing.</title>
        <authorList>
            <person name="Kim M.K."/>
            <person name="Srinivasan S."/>
            <person name="Lee J.-J."/>
        </authorList>
    </citation>
    <scope>NUCLEOTIDE SEQUENCE [LARGE SCALE GENOMIC DNA]</scope>
    <source>
        <strain evidence="3">LCS9</strain>
    </source>
</reference>